<dbReference type="RefSeq" id="WP_377599630.1">
    <property type="nucleotide sequence ID" value="NZ_JBHUME010000002.1"/>
</dbReference>
<name>A0ABW5PAQ0_9BACL</name>
<dbReference type="EMBL" id="JBHUME010000002">
    <property type="protein sequence ID" value="MFD2611217.1"/>
    <property type="molecule type" value="Genomic_DNA"/>
</dbReference>
<comment type="subcellular location">
    <subcellularLocation>
        <location evidence="1">Membrane</location>
        <topology evidence="1">Multi-pass membrane protein</topology>
    </subcellularLocation>
</comment>
<comment type="caution">
    <text evidence="8">The sequence shown here is derived from an EMBL/GenBank/DDBJ whole genome shotgun (WGS) entry which is preliminary data.</text>
</comment>
<evidence type="ECO:0000256" key="3">
    <source>
        <dbReference type="ARBA" id="ARBA00022692"/>
    </source>
</evidence>
<dbReference type="InterPro" id="IPR007267">
    <property type="entry name" value="GtrA_DPMS_TM"/>
</dbReference>
<accession>A0ABW5PAQ0</accession>
<sequence>MIKKLAGHSFTRFLMVGVLNTMVGLGATYLFLNGIGTGYWVSTFLGNGAGAVVSYILNRRFTFQSTAHVGRSFGKFILVILVCYFVSYGVSLKLAEVVLKGLGLKETLGKELAVLIGTGIYTVINYAGHRFFTFRAPAAGTRSGVQ</sequence>
<dbReference type="PANTHER" id="PTHR38459">
    <property type="entry name" value="PROPHAGE BACTOPRENOL-LINKED GLUCOSE TRANSLOCASE HOMOLOG"/>
    <property type="match status" value="1"/>
</dbReference>
<evidence type="ECO:0000256" key="2">
    <source>
        <dbReference type="ARBA" id="ARBA00009399"/>
    </source>
</evidence>
<feature type="transmembrane region" description="Helical" evidence="6">
    <location>
        <begin position="112"/>
        <end position="132"/>
    </location>
</feature>
<feature type="domain" description="GtrA/DPMS transmembrane" evidence="7">
    <location>
        <begin position="12"/>
        <end position="134"/>
    </location>
</feature>
<dbReference type="InterPro" id="IPR051401">
    <property type="entry name" value="GtrA_CellWall_Glycosyl"/>
</dbReference>
<dbReference type="Proteomes" id="UP001597541">
    <property type="component" value="Unassembled WGS sequence"/>
</dbReference>
<keyword evidence="4 6" id="KW-1133">Transmembrane helix</keyword>
<dbReference type="Pfam" id="PF04138">
    <property type="entry name" value="GtrA_DPMS_TM"/>
    <property type="match status" value="1"/>
</dbReference>
<feature type="transmembrane region" description="Helical" evidence="6">
    <location>
        <begin position="12"/>
        <end position="32"/>
    </location>
</feature>
<evidence type="ECO:0000259" key="7">
    <source>
        <dbReference type="Pfam" id="PF04138"/>
    </source>
</evidence>
<evidence type="ECO:0000256" key="6">
    <source>
        <dbReference type="SAM" id="Phobius"/>
    </source>
</evidence>
<evidence type="ECO:0000256" key="4">
    <source>
        <dbReference type="ARBA" id="ARBA00022989"/>
    </source>
</evidence>
<comment type="similarity">
    <text evidence="2">Belongs to the GtrA family.</text>
</comment>
<evidence type="ECO:0000256" key="5">
    <source>
        <dbReference type="ARBA" id="ARBA00023136"/>
    </source>
</evidence>
<keyword evidence="9" id="KW-1185">Reference proteome</keyword>
<feature type="transmembrane region" description="Helical" evidence="6">
    <location>
        <begin position="69"/>
        <end position="92"/>
    </location>
</feature>
<feature type="transmembrane region" description="Helical" evidence="6">
    <location>
        <begin position="38"/>
        <end position="57"/>
    </location>
</feature>
<evidence type="ECO:0000313" key="9">
    <source>
        <dbReference type="Proteomes" id="UP001597541"/>
    </source>
</evidence>
<reference evidence="9" key="1">
    <citation type="journal article" date="2019" name="Int. J. Syst. Evol. Microbiol.">
        <title>The Global Catalogue of Microorganisms (GCM) 10K type strain sequencing project: providing services to taxonomists for standard genome sequencing and annotation.</title>
        <authorList>
            <consortium name="The Broad Institute Genomics Platform"/>
            <consortium name="The Broad Institute Genome Sequencing Center for Infectious Disease"/>
            <person name="Wu L."/>
            <person name="Ma J."/>
        </authorList>
    </citation>
    <scope>NUCLEOTIDE SEQUENCE [LARGE SCALE GENOMIC DNA]</scope>
    <source>
        <strain evidence="9">KCTC 3950</strain>
    </source>
</reference>
<evidence type="ECO:0000256" key="1">
    <source>
        <dbReference type="ARBA" id="ARBA00004141"/>
    </source>
</evidence>
<keyword evidence="5 6" id="KW-0472">Membrane</keyword>
<keyword evidence="3 6" id="KW-0812">Transmembrane</keyword>
<gene>
    <name evidence="8" type="ORF">ACFSUF_02140</name>
</gene>
<proteinExistence type="inferred from homology"/>
<dbReference type="PANTHER" id="PTHR38459:SF1">
    <property type="entry name" value="PROPHAGE BACTOPRENOL-LINKED GLUCOSE TRANSLOCASE HOMOLOG"/>
    <property type="match status" value="1"/>
</dbReference>
<evidence type="ECO:0000313" key="8">
    <source>
        <dbReference type="EMBL" id="MFD2611217.1"/>
    </source>
</evidence>
<protein>
    <submittedName>
        <fullName evidence="8">GtrA family protein</fullName>
    </submittedName>
</protein>
<organism evidence="8 9">
    <name type="scientific">Paenibacillus gansuensis</name>
    <dbReference type="NCBI Taxonomy" id="306542"/>
    <lineage>
        <taxon>Bacteria</taxon>
        <taxon>Bacillati</taxon>
        <taxon>Bacillota</taxon>
        <taxon>Bacilli</taxon>
        <taxon>Bacillales</taxon>
        <taxon>Paenibacillaceae</taxon>
        <taxon>Paenibacillus</taxon>
    </lineage>
</organism>